<evidence type="ECO:0000313" key="8">
    <source>
        <dbReference type="EMBL" id="CAL8070925.1"/>
    </source>
</evidence>
<evidence type="ECO:0000256" key="3">
    <source>
        <dbReference type="ARBA" id="ARBA00022723"/>
    </source>
</evidence>
<dbReference type="SMART" id="SM01057">
    <property type="entry name" value="Carb_anhydrase"/>
    <property type="match status" value="1"/>
</dbReference>
<keyword evidence="5" id="KW-0456">Lyase</keyword>
<dbReference type="PROSITE" id="PS51144">
    <property type="entry name" value="ALPHA_CA_2"/>
    <property type="match status" value="1"/>
</dbReference>
<dbReference type="InterPro" id="IPR023561">
    <property type="entry name" value="Carbonic_anhydrase_a-class"/>
</dbReference>
<evidence type="ECO:0000313" key="9">
    <source>
        <dbReference type="Proteomes" id="UP001642540"/>
    </source>
</evidence>
<comment type="catalytic activity">
    <reaction evidence="6">
        <text>hydrogencarbonate + H(+) = CO2 + H2O</text>
        <dbReference type="Rhea" id="RHEA:10748"/>
        <dbReference type="ChEBI" id="CHEBI:15377"/>
        <dbReference type="ChEBI" id="CHEBI:15378"/>
        <dbReference type="ChEBI" id="CHEBI:16526"/>
        <dbReference type="ChEBI" id="CHEBI:17544"/>
        <dbReference type="EC" id="4.2.1.1"/>
    </reaction>
</comment>
<proteinExistence type="inferred from homology"/>
<evidence type="ECO:0000256" key="5">
    <source>
        <dbReference type="ARBA" id="ARBA00023239"/>
    </source>
</evidence>
<dbReference type="PANTHER" id="PTHR18952">
    <property type="entry name" value="CARBONIC ANHYDRASE"/>
    <property type="match status" value="1"/>
</dbReference>
<dbReference type="PANTHER" id="PTHR18952:SF265">
    <property type="entry name" value="CARBONIC ANHYDRASE"/>
    <property type="match status" value="1"/>
</dbReference>
<dbReference type="Pfam" id="PF00194">
    <property type="entry name" value="Carb_anhydrase"/>
    <property type="match status" value="1"/>
</dbReference>
<dbReference type="Gene3D" id="3.10.200.10">
    <property type="entry name" value="Alpha carbonic anhydrase"/>
    <property type="match status" value="1"/>
</dbReference>
<organism evidence="8 9">
    <name type="scientific">Orchesella dallaii</name>
    <dbReference type="NCBI Taxonomy" id="48710"/>
    <lineage>
        <taxon>Eukaryota</taxon>
        <taxon>Metazoa</taxon>
        <taxon>Ecdysozoa</taxon>
        <taxon>Arthropoda</taxon>
        <taxon>Hexapoda</taxon>
        <taxon>Collembola</taxon>
        <taxon>Entomobryomorpha</taxon>
        <taxon>Entomobryoidea</taxon>
        <taxon>Orchesellidae</taxon>
        <taxon>Orchesellinae</taxon>
        <taxon>Orchesella</taxon>
    </lineage>
</organism>
<keyword evidence="4" id="KW-0862">Zinc</keyword>
<dbReference type="Proteomes" id="UP001642540">
    <property type="component" value="Unassembled WGS sequence"/>
</dbReference>
<evidence type="ECO:0000259" key="7">
    <source>
        <dbReference type="PROSITE" id="PS51144"/>
    </source>
</evidence>
<protein>
    <recommendedName>
        <fullName evidence="2">carbonic anhydrase</fullName>
        <ecNumber evidence="2">4.2.1.1</ecNumber>
    </recommendedName>
</protein>
<dbReference type="InterPro" id="IPR001148">
    <property type="entry name" value="CA_dom"/>
</dbReference>
<dbReference type="SUPFAM" id="SSF51069">
    <property type="entry name" value="Carbonic anhydrase"/>
    <property type="match status" value="1"/>
</dbReference>
<dbReference type="EMBL" id="CAXLJM020000004">
    <property type="protein sequence ID" value="CAL8070925.1"/>
    <property type="molecule type" value="Genomic_DNA"/>
</dbReference>
<keyword evidence="9" id="KW-1185">Reference proteome</keyword>
<sequence length="339" mass="38556">MIFICTNRRYSGSFSSILVFITFTSFWNYGDGVGLHREGNDYCYSDPECGPDSDSWGDTCQTGLRQSPISLPHRPHLLPDVTALHLGSYRGDAFRMQNNGRTVHIEFLEQPNHGHGPRPQNHRPNHLNFVQNGFPIHAQMPFPFLGRYNREESSAYYKFDSAHFHWGNRDDVGSEHCFEDRCFSMELHLVHHLSNYDSMSEALESGDSNALAVIAVMLDVTPAAGHGNPVLAPIVNNIFQIEESSHDEHVYINQPLDFSPLLATTSKPFVYSYKGSLTTPDCDEQVNWFVFKKPIAISHRDVHAFRFLRDSKGNLLRENHRPIQNRNGRAIFLSAVKPI</sequence>
<feature type="domain" description="Alpha-carbonic anhydrase" evidence="7">
    <location>
        <begin position="40"/>
        <end position="335"/>
    </location>
</feature>
<gene>
    <name evidence="8" type="ORF">ODALV1_LOCUS1483</name>
</gene>
<dbReference type="CDD" id="cd00326">
    <property type="entry name" value="alpha_CA"/>
    <property type="match status" value="1"/>
</dbReference>
<evidence type="ECO:0000256" key="1">
    <source>
        <dbReference type="ARBA" id="ARBA00010718"/>
    </source>
</evidence>
<reference evidence="8 9" key="1">
    <citation type="submission" date="2024-08" db="EMBL/GenBank/DDBJ databases">
        <authorList>
            <person name="Cucini C."/>
            <person name="Frati F."/>
        </authorList>
    </citation>
    <scope>NUCLEOTIDE SEQUENCE [LARGE SCALE GENOMIC DNA]</scope>
</reference>
<evidence type="ECO:0000256" key="4">
    <source>
        <dbReference type="ARBA" id="ARBA00022833"/>
    </source>
</evidence>
<comment type="similarity">
    <text evidence="1">Belongs to the alpha-carbonic anhydrase family.</text>
</comment>
<dbReference type="InterPro" id="IPR036398">
    <property type="entry name" value="CA_dom_sf"/>
</dbReference>
<comment type="caution">
    <text evidence="8">The sequence shown here is derived from an EMBL/GenBank/DDBJ whole genome shotgun (WGS) entry which is preliminary data.</text>
</comment>
<keyword evidence="3" id="KW-0479">Metal-binding</keyword>
<dbReference type="EC" id="4.2.1.1" evidence="2"/>
<accession>A0ABP1PQX9</accession>
<evidence type="ECO:0000256" key="6">
    <source>
        <dbReference type="ARBA" id="ARBA00048348"/>
    </source>
</evidence>
<name>A0ABP1PQX9_9HEXA</name>
<evidence type="ECO:0000256" key="2">
    <source>
        <dbReference type="ARBA" id="ARBA00012925"/>
    </source>
</evidence>